<gene>
    <name evidence="7" type="ORF">D0911_06870</name>
</gene>
<dbReference type="InterPro" id="IPR050307">
    <property type="entry name" value="Sterol_Desaturase_Related"/>
</dbReference>
<keyword evidence="8" id="KW-1185">Reference proteome</keyword>
<feature type="transmembrane region" description="Helical" evidence="5">
    <location>
        <begin position="68"/>
        <end position="91"/>
    </location>
</feature>
<evidence type="ECO:0000256" key="2">
    <source>
        <dbReference type="ARBA" id="ARBA00022692"/>
    </source>
</evidence>
<evidence type="ECO:0000256" key="1">
    <source>
        <dbReference type="ARBA" id="ARBA00004370"/>
    </source>
</evidence>
<dbReference type="PANTHER" id="PTHR11863">
    <property type="entry name" value="STEROL DESATURASE"/>
    <property type="match status" value="1"/>
</dbReference>
<evidence type="ECO:0000256" key="5">
    <source>
        <dbReference type="SAM" id="Phobius"/>
    </source>
</evidence>
<comment type="subcellular location">
    <subcellularLocation>
        <location evidence="1">Membrane</location>
    </subcellularLocation>
</comment>
<dbReference type="InterPro" id="IPR006694">
    <property type="entry name" value="Fatty_acid_hydroxylase"/>
</dbReference>
<reference evidence="7 8" key="1">
    <citation type="submission" date="2018-10" db="EMBL/GenBank/DDBJ databases">
        <title>Draft genome sequence of Zhongshania sp. DSW25-10.</title>
        <authorList>
            <person name="Oh J."/>
        </authorList>
    </citation>
    <scope>NUCLEOTIDE SEQUENCE [LARGE SCALE GENOMIC DNA]</scope>
    <source>
        <strain evidence="7 8">DSW25-10</strain>
    </source>
</reference>
<feature type="domain" description="Fatty acid hydroxylase" evidence="6">
    <location>
        <begin position="117"/>
        <end position="266"/>
    </location>
</feature>
<evidence type="ECO:0000313" key="8">
    <source>
        <dbReference type="Proteomes" id="UP000274695"/>
    </source>
</evidence>
<keyword evidence="3 5" id="KW-1133">Transmembrane helix</keyword>
<keyword evidence="2 5" id="KW-0812">Transmembrane</keyword>
<dbReference type="EMBL" id="RHGB01000006">
    <property type="protein sequence ID" value="RNL65573.1"/>
    <property type="molecule type" value="Genomic_DNA"/>
</dbReference>
<feature type="transmembrane region" description="Helical" evidence="5">
    <location>
        <begin position="111"/>
        <end position="129"/>
    </location>
</feature>
<evidence type="ECO:0000256" key="4">
    <source>
        <dbReference type="ARBA" id="ARBA00023136"/>
    </source>
</evidence>
<sequence>MTKTHQVLYFITLDASLRLAQHRPYNQRIIPARRNPMSLQQSLIVLTLAVLALEIIKGRHRNVYRKEDFIITAGAFLLGRSLIAPILAIAMAAGFSKLMPALKGSLSDAPIWAATLSLLLIGEFLFYWVHRAAHNPRKHPHLFNMHATHHSARFLNLSVMSRYNVFWPIVQPYTWVASLGFYLGMTEAATLFFVSIMIWNTLTHTNFRWDDTISKHLPFGPKLVQAAEWVFITPKLHHTHHGYGKNGKAYRNFCTIFSFYDRLFGTLYIPDGRPQHYGIMGKNIDNTHWLEQLLYPLYKSHKQK</sequence>
<name>A0ABX9W3N5_9GAMM</name>
<accession>A0ABX9W3N5</accession>
<protein>
    <submittedName>
        <fullName evidence="7">Fatty acid hydroxylase family protein</fullName>
    </submittedName>
</protein>
<feature type="transmembrane region" description="Helical" evidence="5">
    <location>
        <begin position="175"/>
        <end position="199"/>
    </location>
</feature>
<evidence type="ECO:0000313" key="7">
    <source>
        <dbReference type="EMBL" id="RNL65573.1"/>
    </source>
</evidence>
<organism evidence="7 8">
    <name type="scientific">Zhongshania marina</name>
    <dbReference type="NCBI Taxonomy" id="2304603"/>
    <lineage>
        <taxon>Bacteria</taxon>
        <taxon>Pseudomonadati</taxon>
        <taxon>Pseudomonadota</taxon>
        <taxon>Gammaproteobacteria</taxon>
        <taxon>Cellvibrionales</taxon>
        <taxon>Spongiibacteraceae</taxon>
        <taxon>Zhongshania</taxon>
    </lineage>
</organism>
<dbReference type="Pfam" id="PF04116">
    <property type="entry name" value="FA_hydroxylase"/>
    <property type="match status" value="1"/>
</dbReference>
<proteinExistence type="predicted"/>
<feature type="transmembrane region" description="Helical" evidence="5">
    <location>
        <begin position="150"/>
        <end position="169"/>
    </location>
</feature>
<evidence type="ECO:0000259" key="6">
    <source>
        <dbReference type="Pfam" id="PF04116"/>
    </source>
</evidence>
<keyword evidence="4 5" id="KW-0472">Membrane</keyword>
<dbReference type="Proteomes" id="UP000274695">
    <property type="component" value="Unassembled WGS sequence"/>
</dbReference>
<evidence type="ECO:0000256" key="3">
    <source>
        <dbReference type="ARBA" id="ARBA00022989"/>
    </source>
</evidence>
<comment type="caution">
    <text evidence="7">The sequence shown here is derived from an EMBL/GenBank/DDBJ whole genome shotgun (WGS) entry which is preliminary data.</text>
</comment>